<evidence type="ECO:0000313" key="11">
    <source>
        <dbReference type="Proteomes" id="UP000521032"/>
    </source>
</evidence>
<keyword evidence="4 7" id="KW-0067">ATP-binding</keyword>
<proteinExistence type="inferred from homology"/>
<feature type="domain" description="Smr" evidence="9">
    <location>
        <begin position="700"/>
        <end position="775"/>
    </location>
</feature>
<dbReference type="Pfam" id="PF01713">
    <property type="entry name" value="Smr"/>
    <property type="match status" value="1"/>
</dbReference>
<keyword evidence="6 7" id="KW-0238">DNA-binding</keyword>
<evidence type="ECO:0000256" key="6">
    <source>
        <dbReference type="ARBA" id="ARBA00023125"/>
    </source>
</evidence>
<dbReference type="PIRSF" id="PIRSF005814">
    <property type="entry name" value="MutS_YshD"/>
    <property type="match status" value="1"/>
</dbReference>
<dbReference type="HAMAP" id="MF_00092">
    <property type="entry name" value="MutS2"/>
    <property type="match status" value="1"/>
</dbReference>
<evidence type="ECO:0000313" key="10">
    <source>
        <dbReference type="EMBL" id="CAD2077817.1"/>
    </source>
</evidence>
<dbReference type="InterPro" id="IPR036187">
    <property type="entry name" value="DNA_mismatch_repair_MutS_sf"/>
</dbReference>
<dbReference type="SUPFAM" id="SSF52540">
    <property type="entry name" value="P-loop containing nucleoside triphosphate hydrolases"/>
    <property type="match status" value="1"/>
</dbReference>
<comment type="caution">
    <text evidence="10">The sequence shown here is derived from an EMBL/GenBank/DDBJ whole genome shotgun (WGS) entry which is preliminary data.</text>
</comment>
<comment type="function">
    <text evidence="7">Acts as a ribosome collision sensor, splitting the ribosome into its 2 subunits. Detects stalled/collided 70S ribosomes which it binds and splits by an ATP-hydrolysis driven conformational change. Acts upstream of the ribosome quality control system (RQC), a ribosome-associated complex that mediates the extraction of incompletely synthesized nascent chains from stalled ribosomes and their subsequent degradation. Probably generates substrates for RQC.</text>
</comment>
<dbReference type="SUPFAM" id="SSF160443">
    <property type="entry name" value="SMR domain-like"/>
    <property type="match status" value="1"/>
</dbReference>
<dbReference type="Gene3D" id="3.40.50.300">
    <property type="entry name" value="P-loop containing nucleotide triphosphate hydrolases"/>
    <property type="match status" value="1"/>
</dbReference>
<evidence type="ECO:0000256" key="3">
    <source>
        <dbReference type="ARBA" id="ARBA00022801"/>
    </source>
</evidence>
<dbReference type="Gene3D" id="3.30.1370.110">
    <property type="match status" value="1"/>
</dbReference>
<evidence type="ECO:0000256" key="2">
    <source>
        <dbReference type="ARBA" id="ARBA00022741"/>
    </source>
</evidence>
<dbReference type="GO" id="GO:0016887">
    <property type="term" value="F:ATP hydrolysis activity"/>
    <property type="evidence" value="ECO:0007669"/>
    <property type="project" value="InterPro"/>
</dbReference>
<evidence type="ECO:0000256" key="8">
    <source>
        <dbReference type="SAM" id="Coils"/>
    </source>
</evidence>
<dbReference type="PANTHER" id="PTHR48466">
    <property type="entry name" value="OS10G0509000 PROTEIN-RELATED"/>
    <property type="match status" value="1"/>
</dbReference>
<accession>A0A6V7RIU4</accession>
<dbReference type="Proteomes" id="UP000521032">
    <property type="component" value="Unassembled WGS sequence"/>
</dbReference>
<feature type="coiled-coil region" evidence="8">
    <location>
        <begin position="529"/>
        <end position="585"/>
    </location>
</feature>
<keyword evidence="3 7" id="KW-0378">Hydrolase</keyword>
<evidence type="ECO:0000259" key="9">
    <source>
        <dbReference type="PROSITE" id="PS50828"/>
    </source>
</evidence>
<dbReference type="GO" id="GO:0005524">
    <property type="term" value="F:ATP binding"/>
    <property type="evidence" value="ECO:0007669"/>
    <property type="project" value="UniProtKB-UniRule"/>
</dbReference>
<organism evidence="10 11">
    <name type="scientific">Phocicoccus schoeneichii</name>
    <dbReference type="NCBI Taxonomy" id="1812261"/>
    <lineage>
        <taxon>Bacteria</taxon>
        <taxon>Bacillati</taxon>
        <taxon>Bacillota</taxon>
        <taxon>Bacilli</taxon>
        <taxon>Bacillales</taxon>
        <taxon>Salinicoccaceae</taxon>
        <taxon>Phocicoccus</taxon>
    </lineage>
</organism>
<dbReference type="InterPro" id="IPR045076">
    <property type="entry name" value="MutS"/>
</dbReference>
<dbReference type="SMART" id="SM00463">
    <property type="entry name" value="SMR"/>
    <property type="match status" value="1"/>
</dbReference>
<dbReference type="GO" id="GO:0072344">
    <property type="term" value="P:rescue of stalled ribosome"/>
    <property type="evidence" value="ECO:0007669"/>
    <property type="project" value="UniProtKB-UniRule"/>
</dbReference>
<protein>
    <recommendedName>
        <fullName evidence="7">Endonuclease MutS2</fullName>
        <ecNumber evidence="7">3.1.-.-</ecNumber>
    </recommendedName>
    <alternativeName>
        <fullName evidence="7">Ribosome-associated protein quality control-upstream factor</fullName>
        <shortName evidence="7">RQC-upstream factor</shortName>
        <shortName evidence="7">RqcU</shortName>
        <ecNumber evidence="7">3.6.4.-</ecNumber>
    </alternativeName>
</protein>
<keyword evidence="1 7" id="KW-0699">rRNA-binding</keyword>
<evidence type="ECO:0000256" key="5">
    <source>
        <dbReference type="ARBA" id="ARBA00022884"/>
    </source>
</evidence>
<keyword evidence="7 10" id="KW-0255">Endonuclease</keyword>
<keyword evidence="5 7" id="KW-0694">RNA-binding</keyword>
<comment type="similarity">
    <text evidence="7">Belongs to the DNA mismatch repair MutS family. MutS2 subfamily.</text>
</comment>
<dbReference type="SMART" id="SM00533">
    <property type="entry name" value="MUTSd"/>
    <property type="match status" value="1"/>
</dbReference>
<keyword evidence="7" id="KW-0540">Nuclease</keyword>
<dbReference type="InterPro" id="IPR027417">
    <property type="entry name" value="P-loop_NTPase"/>
</dbReference>
<comment type="function">
    <text evidence="7">Endonuclease that is involved in the suppression of homologous recombination and thus may have a key role in the control of bacterial genetic diversity.</text>
</comment>
<dbReference type="CDD" id="cd03280">
    <property type="entry name" value="ABC_MutS2"/>
    <property type="match status" value="1"/>
</dbReference>
<dbReference type="GO" id="GO:0045910">
    <property type="term" value="P:negative regulation of DNA recombination"/>
    <property type="evidence" value="ECO:0007669"/>
    <property type="project" value="InterPro"/>
</dbReference>
<evidence type="ECO:0000256" key="1">
    <source>
        <dbReference type="ARBA" id="ARBA00022730"/>
    </source>
</evidence>
<keyword evidence="11" id="KW-1185">Reference proteome</keyword>
<dbReference type="GO" id="GO:0004519">
    <property type="term" value="F:endonuclease activity"/>
    <property type="evidence" value="ECO:0007669"/>
    <property type="project" value="UniProtKB-UniRule"/>
</dbReference>
<dbReference type="EC" id="3.6.4.-" evidence="7"/>
<dbReference type="RefSeq" id="WP_186088125.1">
    <property type="nucleotide sequence ID" value="NZ_BMDB01000001.1"/>
</dbReference>
<dbReference type="EC" id="3.1.-.-" evidence="7"/>
<dbReference type="SUPFAM" id="SSF48334">
    <property type="entry name" value="DNA repair protein MutS, domain III"/>
    <property type="match status" value="1"/>
</dbReference>
<dbReference type="PANTHER" id="PTHR48466:SF2">
    <property type="entry name" value="OS10G0509000 PROTEIN"/>
    <property type="match status" value="1"/>
</dbReference>
<dbReference type="NCBIfam" id="TIGR01069">
    <property type="entry name" value="mutS2"/>
    <property type="match status" value="1"/>
</dbReference>
<dbReference type="GO" id="GO:0030983">
    <property type="term" value="F:mismatched DNA binding"/>
    <property type="evidence" value="ECO:0007669"/>
    <property type="project" value="InterPro"/>
</dbReference>
<dbReference type="PROSITE" id="PS50828">
    <property type="entry name" value="SMR"/>
    <property type="match status" value="1"/>
</dbReference>
<dbReference type="InterPro" id="IPR036063">
    <property type="entry name" value="Smr_dom_sf"/>
</dbReference>
<dbReference type="GO" id="GO:0019843">
    <property type="term" value="F:rRNA binding"/>
    <property type="evidence" value="ECO:0007669"/>
    <property type="project" value="UniProtKB-UniRule"/>
</dbReference>
<dbReference type="FunFam" id="3.40.50.300:FF:000830">
    <property type="entry name" value="Endonuclease MutS2"/>
    <property type="match status" value="1"/>
</dbReference>
<dbReference type="InterPro" id="IPR007696">
    <property type="entry name" value="DNA_mismatch_repair_MutS_core"/>
</dbReference>
<keyword evidence="8" id="KW-0175">Coiled coil</keyword>
<comment type="subunit">
    <text evidence="7">Homodimer. Binds to stalled ribosomes, contacting rRNA.</text>
</comment>
<dbReference type="Pfam" id="PF20297">
    <property type="entry name" value="MSSS"/>
    <property type="match status" value="1"/>
</dbReference>
<reference evidence="10 11" key="1">
    <citation type="submission" date="2020-07" db="EMBL/GenBank/DDBJ databases">
        <authorList>
            <person name="Criscuolo A."/>
        </authorList>
    </citation>
    <scope>NUCLEOTIDE SEQUENCE [LARGE SCALE GENOMIC DNA]</scope>
    <source>
        <strain evidence="11">CIP 111030</strain>
    </source>
</reference>
<dbReference type="EMBL" id="CAJEWE010000010">
    <property type="protein sequence ID" value="CAD2077817.1"/>
    <property type="molecule type" value="Genomic_DNA"/>
</dbReference>
<dbReference type="AlphaFoldDB" id="A0A6V7RIU4"/>
<dbReference type="InterPro" id="IPR000432">
    <property type="entry name" value="DNA_mismatch_repair_MutS_C"/>
</dbReference>
<dbReference type="InterPro" id="IPR002625">
    <property type="entry name" value="Smr_dom"/>
</dbReference>
<dbReference type="GO" id="GO:0006298">
    <property type="term" value="P:mismatch repair"/>
    <property type="evidence" value="ECO:0007669"/>
    <property type="project" value="InterPro"/>
</dbReference>
<dbReference type="GO" id="GO:0043023">
    <property type="term" value="F:ribosomal large subunit binding"/>
    <property type="evidence" value="ECO:0007669"/>
    <property type="project" value="UniProtKB-UniRule"/>
</dbReference>
<dbReference type="Pfam" id="PF00488">
    <property type="entry name" value="MutS_V"/>
    <property type="match status" value="1"/>
</dbReference>
<evidence type="ECO:0000256" key="4">
    <source>
        <dbReference type="ARBA" id="ARBA00022840"/>
    </source>
</evidence>
<feature type="binding site" evidence="7">
    <location>
        <begin position="331"/>
        <end position="338"/>
    </location>
    <ligand>
        <name>ATP</name>
        <dbReference type="ChEBI" id="CHEBI:30616"/>
    </ligand>
</feature>
<evidence type="ECO:0000256" key="7">
    <source>
        <dbReference type="HAMAP-Rule" id="MF_00092"/>
    </source>
</evidence>
<dbReference type="PROSITE" id="PS00486">
    <property type="entry name" value="DNA_MISMATCH_REPAIR_2"/>
    <property type="match status" value="1"/>
</dbReference>
<dbReference type="SMART" id="SM00534">
    <property type="entry name" value="MUTSac"/>
    <property type="match status" value="1"/>
</dbReference>
<dbReference type="InterPro" id="IPR005747">
    <property type="entry name" value="MutS2"/>
</dbReference>
<dbReference type="InterPro" id="IPR046893">
    <property type="entry name" value="MSSS"/>
</dbReference>
<sequence length="775" mass="87166">MNERTLRALEFNEILIRLKEYAISDKTKKQINIDMFQTLEADVKKTLSEVDDALTMLRYRPVEMSGIQDITSYVKRAKIGSVLSVNELIAIKQMLNRKDMLIGVFNEFYDKEIELETLSHYERALPSERSLYNKIVETVDETGVLDHASSTLLSIRKKISREESGIRTRLNDIMRKHSKKLSDSLVTMRNNRYVLPVKADSQSEVKGIIHDVSTSGLTVYIEPMAIVEISNRIQHLREDEKNEVNKILAELTGLVAENEYDLLQIDEVLHILDLVFAKAKYGMSYKGTIPAIGTDESIHLVNAFHPLIDIEQVVKNDILVDRDTTGIIITGPNTGGKTVTIKTIGLSVIMAQCGIPIPALDGSRLRLFESIYADIGDEQSIEQSLSTFSSHLTNIADILNRVDEKSLVILDELGAGTDPEEGAALAISILEYLLDRDVTVIATTHYPELKSFSYGRTNTINASMEFDVGTLSPTYRLLMGIPGKSNAFEISEKLGLDKNVIERARALSGRDNYEINEMIGALERHTTHARDNELETKRLLKNAESLKQELEGYKNKFEREKQSMIEAAEEKANEIIKKSERKAQDIIDDLELMKTLGADSIEQHKLIEAKKSLSDSYYHKAIKKDVKNEVEEKLEVGDEVDVLTYGQKGVVIDIEGDDISVQMGIIKMKVKKDELKKRKQEKKKAPAVKRVSRMNVSNTLDLRGERYEDAMIKLDRYLDQVVLSNLSEVEIIHGKGTGALQKGVQQHLKQHSKVATFRGGLPSEGGFGVTIVTMK</sequence>
<name>A0A6V7RIU4_9BACL</name>
<dbReference type="GO" id="GO:0140664">
    <property type="term" value="F:ATP-dependent DNA damage sensor activity"/>
    <property type="evidence" value="ECO:0007669"/>
    <property type="project" value="InterPro"/>
</dbReference>
<gene>
    <name evidence="7 10" type="primary">mutS2</name>
    <name evidence="7" type="synonym">rqcU</name>
    <name evidence="10" type="ORF">JEOSCH030_01397</name>
</gene>
<keyword evidence="2 7" id="KW-0547">Nucleotide-binding</keyword>